<feature type="domain" description="Conserved oligomeric complex COG6 N-terminal" evidence="11">
    <location>
        <begin position="153"/>
        <end position="254"/>
    </location>
</feature>
<reference evidence="13" key="1">
    <citation type="journal article" date="2021" name="Open Biol.">
        <title>Shared evolutionary footprints suggest mitochondrial oxidative damage underlies multiple complex I losses in fungi.</title>
        <authorList>
            <person name="Schikora-Tamarit M.A."/>
            <person name="Marcet-Houben M."/>
            <person name="Nosek J."/>
            <person name="Gabaldon T."/>
        </authorList>
    </citation>
    <scope>NUCLEOTIDE SEQUENCE</scope>
    <source>
        <strain evidence="13">CBS6075</strain>
    </source>
</reference>
<comment type="subcellular location">
    <subcellularLocation>
        <location evidence="1 10">Golgi apparatus membrane</location>
        <topology evidence="1 10">Peripheral membrane protein</topology>
    </subcellularLocation>
</comment>
<keyword evidence="14" id="KW-1185">Reference proteome</keyword>
<evidence type="ECO:0000259" key="12">
    <source>
        <dbReference type="Pfam" id="PF20653"/>
    </source>
</evidence>
<protein>
    <recommendedName>
        <fullName evidence="3 10">Conserved oligomeric Golgi complex subunit 6</fullName>
        <shortName evidence="10">COG complex subunit 6</shortName>
    </recommendedName>
    <alternativeName>
        <fullName evidence="8 10">Component of oligomeric Golgi complex 6</fullName>
    </alternativeName>
</protein>
<dbReference type="GO" id="GO:0006891">
    <property type="term" value="P:intra-Golgi vesicle-mediated transport"/>
    <property type="evidence" value="ECO:0007669"/>
    <property type="project" value="UniProtKB-UniRule"/>
</dbReference>
<evidence type="ECO:0000313" key="13">
    <source>
        <dbReference type="EMBL" id="KAH3665590.1"/>
    </source>
</evidence>
<dbReference type="PANTHER" id="PTHR21506:SF0">
    <property type="entry name" value="CONSERVED OLIGOMERIC GOLGI COMPLEX SUBUNIT 6"/>
    <property type="match status" value="1"/>
</dbReference>
<accession>A0A9P8P5T8</accession>
<keyword evidence="6 10" id="KW-0333">Golgi apparatus</keyword>
<evidence type="ECO:0000256" key="5">
    <source>
        <dbReference type="ARBA" id="ARBA00022927"/>
    </source>
</evidence>
<evidence type="ECO:0000256" key="6">
    <source>
        <dbReference type="ARBA" id="ARBA00023034"/>
    </source>
</evidence>
<keyword evidence="5 10" id="KW-0653">Protein transport</keyword>
<dbReference type="GO" id="GO:0015031">
    <property type="term" value="P:protein transport"/>
    <property type="evidence" value="ECO:0007669"/>
    <property type="project" value="UniProtKB-KW"/>
</dbReference>
<comment type="caution">
    <text evidence="13">The sequence shown here is derived from an EMBL/GenBank/DDBJ whole genome shotgun (WGS) entry which is preliminary data.</text>
</comment>
<dbReference type="GO" id="GO:0017119">
    <property type="term" value="C:Golgi transport complex"/>
    <property type="evidence" value="ECO:0007669"/>
    <property type="project" value="UniProtKB-UniRule"/>
</dbReference>
<dbReference type="PANTHER" id="PTHR21506">
    <property type="entry name" value="COMPONENT OF OLIGOMERIC GOLGI COMPLEX 6"/>
    <property type="match status" value="1"/>
</dbReference>
<comment type="function">
    <text evidence="10">Acts as component of the peripheral membrane COG complex that is involved in intra-Golgi protein trafficking. COG is located at the cis-Golgi, and regulates tethering of retrograde intra-Golgi vesicles and possibly a number of other membrane trafficking events.</text>
</comment>
<evidence type="ECO:0000256" key="7">
    <source>
        <dbReference type="ARBA" id="ARBA00023136"/>
    </source>
</evidence>
<evidence type="ECO:0000256" key="1">
    <source>
        <dbReference type="ARBA" id="ARBA00004395"/>
    </source>
</evidence>
<evidence type="ECO:0000256" key="10">
    <source>
        <dbReference type="RuleBase" id="RU365075"/>
    </source>
</evidence>
<dbReference type="InterPro" id="IPR048369">
    <property type="entry name" value="COG6_C"/>
</dbReference>
<evidence type="ECO:0000256" key="3">
    <source>
        <dbReference type="ARBA" id="ARBA00020973"/>
    </source>
</evidence>
<dbReference type="EMBL" id="JAEUBE010000295">
    <property type="protein sequence ID" value="KAH3665590.1"/>
    <property type="molecule type" value="Genomic_DNA"/>
</dbReference>
<gene>
    <name evidence="13" type="ORF">OGAPHI_003777</name>
</gene>
<proteinExistence type="inferred from homology"/>
<name>A0A9P8P5T8_9ASCO</name>
<evidence type="ECO:0000256" key="9">
    <source>
        <dbReference type="ARBA" id="ARBA00043873"/>
    </source>
</evidence>
<comment type="subunit">
    <text evidence="10">Component of the conserved oligomeric Golgi complex.</text>
</comment>
<reference evidence="13" key="2">
    <citation type="submission" date="2021-01" db="EMBL/GenBank/DDBJ databases">
        <authorList>
            <person name="Schikora-Tamarit M.A."/>
        </authorList>
    </citation>
    <scope>NUCLEOTIDE SEQUENCE</scope>
    <source>
        <strain evidence="13">CBS6075</strain>
    </source>
</reference>
<dbReference type="Proteomes" id="UP000769157">
    <property type="component" value="Unassembled WGS sequence"/>
</dbReference>
<evidence type="ECO:0000256" key="8">
    <source>
        <dbReference type="ARBA" id="ARBA00031348"/>
    </source>
</evidence>
<dbReference type="OrthoDB" id="272987at2759"/>
<evidence type="ECO:0000259" key="11">
    <source>
        <dbReference type="Pfam" id="PF06419"/>
    </source>
</evidence>
<comment type="function">
    <text evidence="9">Acts as a component of the peripheral membrane COG complex that is involved in intra-Golgi protein trafficking. COG is located at the cis-Golgi, and regulates tethering of retrograde intra-Golgi vesicles and possibly a number of other membrane trafficking events.</text>
</comment>
<keyword evidence="7 10" id="KW-0472">Membrane</keyword>
<feature type="domain" description="Conserved Oligomeric Golgi complex subunit 6 C-terminal" evidence="12">
    <location>
        <begin position="285"/>
        <end position="758"/>
    </location>
</feature>
<sequence>MDFVFDTYDDYSGNSRNSSLPVPSAPLTIPNFPLQGDITRKFSNLNILNHIKPKGKDQDQAQDTVAFRYAKSSLDLILSSSDTPAPLGTSSETTDSNVLAGRLSRVLNQFNFDSSIRQSLLLLQSRTEDQQISADGGIDYKNLTSPNMLGSITRRKLRGDIESELLRQHFQSLKKFQLVVKKLNVIRQDLEDLNSCYDEIDQKLDSSLKSVETYKKGVKELIGQRDLVKIKKGLLSGFRTNFTLSVYEDHLLRAGNIDRDFFNVVAKVEKIYSSCDILLSMNNDKLGISIMNQMSNLQQIAIDRISSFLRKNLNSIYIQNDFAQDAESIANFQRALVFVLTKNKDEFDSIVSEIIESRSRIVTEEFLGQLNGYTNEIRTKPSKSFIMASYDSKRYVSDVLAYLHSVIVNELELVESLFTFDREVSTDLAPVIRTVVNKVLGSLSRPLKSSYETILRQESKPGVVVELYQLLELYKHMFDKLTKQNDLIDSLTQLQHDSFEKLLILVTLKLREIKVESEIEEVDEEVLSLPDWLIDFYSEFLVIFDYQNSTDKTFLNVSVESENELFRLLVDEPIELLERIVKKLSFSKKSKTIFTINCVDFIVSKLELISCLGGKQVTAQGVLDTNIKSLISDEFTQLLRNSGLFDIYNLINMIYKLEDDFFDVALYEPITENKLFNVSTFQNADQKLQEFLIGYLVSNELNKLISPKILNTIFITSTLQFVKFYRKLRLVVAEYLVDSDNQPINVFRWDDMHVATLLGVEEAYETELRIIN</sequence>
<dbReference type="AlphaFoldDB" id="A0A9P8P5T8"/>
<dbReference type="GO" id="GO:0000139">
    <property type="term" value="C:Golgi membrane"/>
    <property type="evidence" value="ECO:0007669"/>
    <property type="project" value="UniProtKB-SubCell"/>
</dbReference>
<evidence type="ECO:0000256" key="2">
    <source>
        <dbReference type="ARBA" id="ARBA00011023"/>
    </source>
</evidence>
<dbReference type="Pfam" id="PF06419">
    <property type="entry name" value="COG6_N"/>
    <property type="match status" value="1"/>
</dbReference>
<comment type="similarity">
    <text evidence="2 10">Belongs to the COG6 family.</text>
</comment>
<dbReference type="InterPro" id="IPR048368">
    <property type="entry name" value="COG6_N"/>
</dbReference>
<organism evidence="13 14">
    <name type="scientific">Ogataea philodendri</name>
    <dbReference type="NCBI Taxonomy" id="1378263"/>
    <lineage>
        <taxon>Eukaryota</taxon>
        <taxon>Fungi</taxon>
        <taxon>Dikarya</taxon>
        <taxon>Ascomycota</taxon>
        <taxon>Saccharomycotina</taxon>
        <taxon>Pichiomycetes</taxon>
        <taxon>Pichiales</taxon>
        <taxon>Pichiaceae</taxon>
        <taxon>Ogataea</taxon>
    </lineage>
</organism>
<evidence type="ECO:0000256" key="4">
    <source>
        <dbReference type="ARBA" id="ARBA00022448"/>
    </source>
</evidence>
<dbReference type="SMART" id="SM01087">
    <property type="entry name" value="COG6"/>
    <property type="match status" value="1"/>
</dbReference>
<evidence type="ECO:0000313" key="14">
    <source>
        <dbReference type="Proteomes" id="UP000769157"/>
    </source>
</evidence>
<dbReference type="GeneID" id="70235742"/>
<dbReference type="InterPro" id="IPR010490">
    <property type="entry name" value="COG6"/>
</dbReference>
<dbReference type="Pfam" id="PF20653">
    <property type="entry name" value="COG6_C"/>
    <property type="match status" value="1"/>
</dbReference>
<dbReference type="RefSeq" id="XP_046060794.1">
    <property type="nucleotide sequence ID" value="XM_046204784.1"/>
</dbReference>
<keyword evidence="4 10" id="KW-0813">Transport</keyword>